<dbReference type="Gene3D" id="3.50.50.60">
    <property type="entry name" value="FAD/NAD(P)-binding domain"/>
    <property type="match status" value="1"/>
</dbReference>
<keyword evidence="7" id="KW-0732">Signal</keyword>
<dbReference type="KEGG" id="mrr:Moror_14677"/>
<dbReference type="Pfam" id="PF00732">
    <property type="entry name" value="GMC_oxred_N"/>
    <property type="match status" value="1"/>
</dbReference>
<comment type="similarity">
    <text evidence="2">Belongs to the GMC oxidoreductase family.</text>
</comment>
<dbReference type="GO" id="GO:0050660">
    <property type="term" value="F:flavin adenine dinucleotide binding"/>
    <property type="evidence" value="ECO:0007669"/>
    <property type="project" value="InterPro"/>
</dbReference>
<evidence type="ECO:0000256" key="1">
    <source>
        <dbReference type="ARBA" id="ARBA00001974"/>
    </source>
</evidence>
<evidence type="ECO:0000256" key="7">
    <source>
        <dbReference type="SAM" id="SignalP"/>
    </source>
</evidence>
<dbReference type="Proteomes" id="UP000017559">
    <property type="component" value="Unassembled WGS sequence"/>
</dbReference>
<evidence type="ECO:0000259" key="8">
    <source>
        <dbReference type="Pfam" id="PF00732"/>
    </source>
</evidence>
<feature type="binding site" evidence="6">
    <location>
        <position position="114"/>
    </location>
    <ligand>
        <name>FAD</name>
        <dbReference type="ChEBI" id="CHEBI:57692"/>
    </ligand>
</feature>
<keyword evidence="3" id="KW-0285">Flavoprotein</keyword>
<evidence type="ECO:0000313" key="11">
    <source>
        <dbReference type="Proteomes" id="UP000017559"/>
    </source>
</evidence>
<evidence type="ECO:0000259" key="9">
    <source>
        <dbReference type="Pfam" id="PF05199"/>
    </source>
</evidence>
<dbReference type="AlphaFoldDB" id="V2WKI8"/>
<dbReference type="PANTHER" id="PTHR11552:SF147">
    <property type="entry name" value="CHOLINE DEHYDROGENASE, MITOCHONDRIAL"/>
    <property type="match status" value="1"/>
</dbReference>
<proteinExistence type="inferred from homology"/>
<reference evidence="10 11" key="1">
    <citation type="journal article" date="2014" name="BMC Genomics">
        <title>Genome and secretome analysis of the hemibiotrophic fungal pathogen, Moniliophthora roreri, which causes frosty pod rot disease of cacao: mechanisms of the biotrophic and necrotrophic phases.</title>
        <authorList>
            <person name="Meinhardt L.W."/>
            <person name="Costa G.G.L."/>
            <person name="Thomazella D.P.T."/>
            <person name="Teixeira P.J.P.L."/>
            <person name="Carazzolle M.F."/>
            <person name="Schuster S.C."/>
            <person name="Carlson J.E."/>
            <person name="Guiltinan M.J."/>
            <person name="Mieczkowski P."/>
            <person name="Farmer A."/>
            <person name="Ramaraj T."/>
            <person name="Crozier J."/>
            <person name="Davis R.E."/>
            <person name="Shao J."/>
            <person name="Melnick R.L."/>
            <person name="Pereira G.A.G."/>
            <person name="Bailey B.A."/>
        </authorList>
    </citation>
    <scope>NUCLEOTIDE SEQUENCE [LARGE SCALE GENOMIC DNA]</scope>
    <source>
        <strain evidence="10 11">MCA 2997</strain>
    </source>
</reference>
<feature type="domain" description="Glucose-methanol-choline oxidoreductase N-terminal" evidence="8">
    <location>
        <begin position="36"/>
        <end position="347"/>
    </location>
</feature>
<dbReference type="InterPro" id="IPR036188">
    <property type="entry name" value="FAD/NAD-bd_sf"/>
</dbReference>
<evidence type="ECO:0000256" key="4">
    <source>
        <dbReference type="ARBA" id="ARBA00022827"/>
    </source>
</evidence>
<comment type="cofactor">
    <cofactor evidence="1 6">
        <name>FAD</name>
        <dbReference type="ChEBI" id="CHEBI:57692"/>
    </cofactor>
</comment>
<organism evidence="10 11">
    <name type="scientific">Moniliophthora roreri (strain MCA 2997)</name>
    <name type="common">Cocoa frosty pod rot fungus</name>
    <name type="synonym">Crinipellis roreri</name>
    <dbReference type="NCBI Taxonomy" id="1381753"/>
    <lineage>
        <taxon>Eukaryota</taxon>
        <taxon>Fungi</taxon>
        <taxon>Dikarya</taxon>
        <taxon>Basidiomycota</taxon>
        <taxon>Agaricomycotina</taxon>
        <taxon>Agaricomycetes</taxon>
        <taxon>Agaricomycetidae</taxon>
        <taxon>Agaricales</taxon>
        <taxon>Marasmiineae</taxon>
        <taxon>Marasmiaceae</taxon>
        <taxon>Moniliophthora</taxon>
    </lineage>
</organism>
<dbReference type="SUPFAM" id="SSF51905">
    <property type="entry name" value="FAD/NAD(P)-binding domain"/>
    <property type="match status" value="1"/>
</dbReference>
<dbReference type="Pfam" id="PF05199">
    <property type="entry name" value="GMC_oxred_C"/>
    <property type="match status" value="1"/>
</dbReference>
<name>V2WKI8_MONRO</name>
<dbReference type="PIRSF" id="PIRSF000137">
    <property type="entry name" value="Alcohol_oxidase"/>
    <property type="match status" value="1"/>
</dbReference>
<dbReference type="GO" id="GO:0016614">
    <property type="term" value="F:oxidoreductase activity, acting on CH-OH group of donors"/>
    <property type="evidence" value="ECO:0007669"/>
    <property type="project" value="InterPro"/>
</dbReference>
<dbReference type="PANTHER" id="PTHR11552">
    <property type="entry name" value="GLUCOSE-METHANOL-CHOLINE GMC OXIDOREDUCTASE"/>
    <property type="match status" value="1"/>
</dbReference>
<dbReference type="OrthoDB" id="269227at2759"/>
<evidence type="ECO:0000256" key="6">
    <source>
        <dbReference type="PIRSR" id="PIRSR000137-2"/>
    </source>
</evidence>
<sequence>MFFVPALATTWLLLFTLQICFAKIYENIYDLPTNEYDFIVVGSGTAGGVIANRLTESGYHKVLLLEAGGLPADRTQIDVPFYCTNANPQFRWNTTTTAQVGLNGRTSTLPSGFVLGGSTSINGMFYTRGSAEDFDRFASVTGDRGWSWAALQPFRALNEKWVPPADGHNTTGQFTPSAHSVTGMNAVSLPGFSQSIDPMVLQASEELGGAFSYNEDINSGNPLGLGWNQVTINGRNRSGVLASYLAPEFAERENLDILLNARVSRVLETDDSRSEKPAFRSVEFAQDLDGPFFRVNASKEVVLSAGVIGTSHILLNSGIGDFSDLEAVGIAPLVNLPSVGKNLSDQPLARNFWVVNSNQTYDRIHQNATFSDEVFKQWEEQGTGPLVDTFANHVAYFRVNDSITEEFGDPSAGPNTPRIEISFGVRYRFYPPHPLVLSVFMCAEWLVGRPASRGTVTLNSSNPFVDPLIDPAYFSSEFDLRAMREAVRLAVEFANATVWDGYILGRIDTFAGVDINDDSQLDEYIRNTAATAAHPVGTAAMSAMDAQYGVVNPDLLVKGVEGLRIVDASVFPFVTSGHTQAPVYIVAERGADLIRQTWGQ</sequence>
<feature type="domain" description="Glucose-methanol-choline oxidoreductase C-terminal" evidence="9">
    <location>
        <begin position="450"/>
        <end position="587"/>
    </location>
</feature>
<dbReference type="HOGENOM" id="CLU_002865_6_3_1"/>
<feature type="binding site" evidence="6">
    <location>
        <position position="263"/>
    </location>
    <ligand>
        <name>FAD</name>
        <dbReference type="ChEBI" id="CHEBI:57692"/>
    </ligand>
</feature>
<dbReference type="InterPro" id="IPR012132">
    <property type="entry name" value="GMC_OxRdtase"/>
</dbReference>
<evidence type="ECO:0000256" key="5">
    <source>
        <dbReference type="PIRSR" id="PIRSR000137-1"/>
    </source>
</evidence>
<dbReference type="InterPro" id="IPR007867">
    <property type="entry name" value="GMC_OxRtase_C"/>
</dbReference>
<feature type="active site" description="Proton acceptor" evidence="5">
    <location>
        <position position="578"/>
    </location>
</feature>
<evidence type="ECO:0000313" key="10">
    <source>
        <dbReference type="EMBL" id="ESK80705.1"/>
    </source>
</evidence>
<comment type="caution">
    <text evidence="10">The sequence shown here is derived from an EMBL/GenBank/DDBJ whole genome shotgun (WGS) entry which is preliminary data.</text>
</comment>
<dbReference type="InterPro" id="IPR000172">
    <property type="entry name" value="GMC_OxRdtase_N"/>
</dbReference>
<accession>V2WKI8</accession>
<keyword evidence="4 6" id="KW-0274">FAD</keyword>
<dbReference type="SUPFAM" id="SSF54373">
    <property type="entry name" value="FAD-linked reductases, C-terminal domain"/>
    <property type="match status" value="1"/>
</dbReference>
<evidence type="ECO:0000256" key="3">
    <source>
        <dbReference type="ARBA" id="ARBA00022630"/>
    </source>
</evidence>
<keyword evidence="11" id="KW-1185">Reference proteome</keyword>
<feature type="active site" description="Proton donor" evidence="5">
    <location>
        <position position="534"/>
    </location>
</feature>
<dbReference type="EMBL" id="AWSO01003089">
    <property type="protein sequence ID" value="ESK80705.1"/>
    <property type="molecule type" value="Genomic_DNA"/>
</dbReference>
<dbReference type="Gene3D" id="3.30.560.10">
    <property type="entry name" value="Glucose Oxidase, domain 3"/>
    <property type="match status" value="1"/>
</dbReference>
<feature type="signal peptide" evidence="7">
    <location>
        <begin position="1"/>
        <end position="22"/>
    </location>
</feature>
<evidence type="ECO:0000256" key="2">
    <source>
        <dbReference type="ARBA" id="ARBA00010790"/>
    </source>
</evidence>
<gene>
    <name evidence="10" type="ORF">Moror_14677</name>
</gene>
<feature type="chain" id="PRO_5004711042" evidence="7">
    <location>
        <begin position="23"/>
        <end position="600"/>
    </location>
</feature>
<protein>
    <submittedName>
        <fullName evidence="10">Aryl-alcohol oxidase</fullName>
    </submittedName>
</protein>